<gene>
    <name evidence="1" type="ORF">ACE1B6_18255</name>
</gene>
<dbReference type="RefSeq" id="WP_413258684.1">
    <property type="nucleotide sequence ID" value="NZ_JBHFNS010000070.1"/>
</dbReference>
<accession>A0ABV4YF96</accession>
<dbReference type="EMBL" id="JBHFNS010000070">
    <property type="protein sequence ID" value="MFB2937193.1"/>
    <property type="molecule type" value="Genomic_DNA"/>
</dbReference>
<dbReference type="Proteomes" id="UP001576776">
    <property type="component" value="Unassembled WGS sequence"/>
</dbReference>
<reference evidence="1 2" key="1">
    <citation type="submission" date="2024-09" db="EMBL/GenBank/DDBJ databases">
        <title>Floridaenema gen nov. (Aerosakkonemataceae, Aerosakkonematales ord. nov., Cyanobacteria) from benthic tropical and subtropical fresh waters, with the description of four new species.</title>
        <authorList>
            <person name="Moretto J.A."/>
            <person name="Berthold D.E."/>
            <person name="Lefler F.W."/>
            <person name="Huang I.-S."/>
            <person name="Laughinghouse H. IV."/>
        </authorList>
    </citation>
    <scope>NUCLEOTIDE SEQUENCE [LARGE SCALE GENOMIC DNA]</scope>
    <source>
        <strain evidence="1 2">BLCC-F154</strain>
    </source>
</reference>
<organism evidence="1 2">
    <name type="scientific">Floridaenema fluviatile BLCC-F154</name>
    <dbReference type="NCBI Taxonomy" id="3153640"/>
    <lineage>
        <taxon>Bacteria</taxon>
        <taxon>Bacillati</taxon>
        <taxon>Cyanobacteriota</taxon>
        <taxon>Cyanophyceae</taxon>
        <taxon>Oscillatoriophycideae</taxon>
        <taxon>Aerosakkonematales</taxon>
        <taxon>Aerosakkonemataceae</taxon>
        <taxon>Floridanema</taxon>
        <taxon>Floridanema fluviatile</taxon>
    </lineage>
</organism>
<proteinExistence type="predicted"/>
<evidence type="ECO:0000313" key="1">
    <source>
        <dbReference type="EMBL" id="MFB2937193.1"/>
    </source>
</evidence>
<protein>
    <submittedName>
        <fullName evidence="1">Uncharacterized protein</fullName>
    </submittedName>
</protein>
<comment type="caution">
    <text evidence="1">The sequence shown here is derived from an EMBL/GenBank/DDBJ whole genome shotgun (WGS) entry which is preliminary data.</text>
</comment>
<name>A0ABV4YF96_9CYAN</name>
<keyword evidence="2" id="KW-1185">Reference proteome</keyword>
<sequence>MKREQQCWEETSLEHLRKRGIHTGLTDYLHEIEQRLTPIIGAE</sequence>
<evidence type="ECO:0000313" key="2">
    <source>
        <dbReference type="Proteomes" id="UP001576776"/>
    </source>
</evidence>